<organism evidence="1 2">
    <name type="scientific">Priestia filamentosa</name>
    <dbReference type="NCBI Taxonomy" id="1402861"/>
    <lineage>
        <taxon>Bacteria</taxon>
        <taxon>Bacillati</taxon>
        <taxon>Bacillota</taxon>
        <taxon>Bacilli</taxon>
        <taxon>Bacillales</taxon>
        <taxon>Bacillaceae</taxon>
        <taxon>Priestia</taxon>
    </lineage>
</organism>
<keyword evidence="2" id="KW-1185">Reference proteome</keyword>
<gene>
    <name evidence="1" type="ORF">BEH_12320</name>
</gene>
<dbReference type="Pfam" id="PF12727">
    <property type="entry name" value="PBP_like"/>
    <property type="match status" value="1"/>
</dbReference>
<evidence type="ECO:0000313" key="2">
    <source>
        <dbReference type="Proteomes" id="UP000036202"/>
    </source>
</evidence>
<dbReference type="PANTHER" id="PTHR38431:SF1">
    <property type="entry name" value="BLL2305 PROTEIN"/>
    <property type="match status" value="1"/>
</dbReference>
<dbReference type="AlphaFoldDB" id="A0A0H4KJ21"/>
<sequence>MMSTTSYTIEELASILKVSKLTVYDLIKKGTLPAYRVGRQMRVDEEDLIDYKNQTKNVVISQKQEEKQKTRPVVISGQDVSLDLLSKSLEGELSQTPLRLYNGSLNSLIDLYHGKCDIVSLHLYDGESDTYNLPYVKRLLVSDTYVVLHLVKRTAGLYVQKGNPHNIRCFEDIAEKDIKMVNRERGAGARVLLDEKLKRLGLSASHISGYHNIVTTHLAAASAVSSGKADVGIGIENVARMSDVEFIPLIEEQYDLVLLKNERTKEIIASIKKILSSESFQQQLLSLKGYKTDQTGEILYESLL</sequence>
<dbReference type="InterPro" id="IPR009061">
    <property type="entry name" value="DNA-bd_dom_put_sf"/>
</dbReference>
<dbReference type="EMBL" id="CP011974">
    <property type="protein sequence ID" value="AKO92806.1"/>
    <property type="molecule type" value="Genomic_DNA"/>
</dbReference>
<dbReference type="NCBIfam" id="TIGR01764">
    <property type="entry name" value="excise"/>
    <property type="match status" value="1"/>
</dbReference>
<dbReference type="GO" id="GO:0003677">
    <property type="term" value="F:DNA binding"/>
    <property type="evidence" value="ECO:0007669"/>
    <property type="project" value="InterPro"/>
</dbReference>
<dbReference type="KEGG" id="beo:BEH_12320"/>
<accession>A0A0H4KJ21</accession>
<dbReference type="PANTHER" id="PTHR38431">
    <property type="entry name" value="BLL2305 PROTEIN"/>
    <property type="match status" value="1"/>
</dbReference>
<dbReference type="Pfam" id="PF12728">
    <property type="entry name" value="HTH_17"/>
    <property type="match status" value="1"/>
</dbReference>
<dbReference type="InterPro" id="IPR041657">
    <property type="entry name" value="HTH_17"/>
</dbReference>
<dbReference type="SUPFAM" id="SSF53850">
    <property type="entry name" value="Periplasmic binding protein-like II"/>
    <property type="match status" value="1"/>
</dbReference>
<proteinExistence type="predicted"/>
<evidence type="ECO:0000313" key="1">
    <source>
        <dbReference type="EMBL" id="AKO92806.1"/>
    </source>
</evidence>
<protein>
    <submittedName>
        <fullName evidence="1">Uncharacterized protein</fullName>
    </submittedName>
</protein>
<reference evidence="1 2" key="1">
    <citation type="journal article" date="2015" name="PLoS ONE">
        <title>Genome Sequence of Bacillus endophyticus and Analysis of Its Companion Mechanism in the Ketogulonigenium vulgare-Bacillus Strain Consortium.</title>
        <authorList>
            <person name="Jia N."/>
            <person name="Du J."/>
            <person name="Ding M.Z."/>
            <person name="Gao F."/>
            <person name="Yuan Y.J."/>
        </authorList>
    </citation>
    <scope>NUCLEOTIDE SEQUENCE [LARGE SCALE GENOMIC DNA]</scope>
    <source>
        <strain evidence="1 2">Hbe603</strain>
    </source>
</reference>
<dbReference type="Proteomes" id="UP000036202">
    <property type="component" value="Chromosome"/>
</dbReference>
<dbReference type="GeneID" id="93701520"/>
<dbReference type="Gene3D" id="3.40.190.10">
    <property type="entry name" value="Periplasmic binding protein-like II"/>
    <property type="match status" value="1"/>
</dbReference>
<reference evidence="2" key="2">
    <citation type="submission" date="2015-06" db="EMBL/GenBank/DDBJ databases">
        <title>Genome Sequence of Bacillus endophyticus and Analysis of its Companion Mechanism in the Ketogulonigenium vulgare-Bacillus strain Consortium.</title>
        <authorList>
            <person name="Jia N."/>
            <person name="Du J."/>
            <person name="Ding M.-Z."/>
            <person name="Gao F."/>
            <person name="Yuan Y.-J."/>
        </authorList>
    </citation>
    <scope>NUCLEOTIDE SEQUENCE [LARGE SCALE GENOMIC DNA]</scope>
    <source>
        <strain evidence="2">Hbe603</strain>
    </source>
</reference>
<accession>A0A231SER7</accession>
<name>A0A0H4KJ21_9BACI</name>
<dbReference type="RefSeq" id="WP_040057545.1">
    <property type="nucleotide sequence ID" value="NZ_CP011974.1"/>
</dbReference>
<dbReference type="PATRIC" id="fig|135735.6.peg.2585"/>
<dbReference type="SUPFAM" id="SSF46955">
    <property type="entry name" value="Putative DNA-binding domain"/>
    <property type="match status" value="1"/>
</dbReference>
<dbReference type="InterPro" id="IPR024370">
    <property type="entry name" value="PBP_domain"/>
</dbReference>
<dbReference type="InterPro" id="IPR010093">
    <property type="entry name" value="SinI_DNA-bd"/>
</dbReference>